<proteinExistence type="predicted"/>
<gene>
    <name evidence="1" type="ORF">OWV82_013092</name>
</gene>
<keyword evidence="2" id="KW-1185">Reference proteome</keyword>
<reference evidence="1 2" key="1">
    <citation type="journal article" date="2023" name="Science">
        <title>Complex scaffold remodeling in plant triterpene biosynthesis.</title>
        <authorList>
            <person name="De La Pena R."/>
            <person name="Hodgson H."/>
            <person name="Liu J.C."/>
            <person name="Stephenson M.J."/>
            <person name="Martin A.C."/>
            <person name="Owen C."/>
            <person name="Harkess A."/>
            <person name="Leebens-Mack J."/>
            <person name="Jimenez L.E."/>
            <person name="Osbourn A."/>
            <person name="Sattely E.S."/>
        </authorList>
    </citation>
    <scope>NUCLEOTIDE SEQUENCE [LARGE SCALE GENOMIC DNA]</scope>
    <source>
        <strain evidence="2">cv. JPN11</strain>
        <tissue evidence="1">Leaf</tissue>
    </source>
</reference>
<evidence type="ECO:0000313" key="2">
    <source>
        <dbReference type="Proteomes" id="UP001164539"/>
    </source>
</evidence>
<protein>
    <submittedName>
        <fullName evidence="1">Transcription factor bHLH18</fullName>
    </submittedName>
</protein>
<accession>A0ACC1XT55</accession>
<dbReference type="Proteomes" id="UP001164539">
    <property type="component" value="Chromosome 7"/>
</dbReference>
<name>A0ACC1XT55_MELAZ</name>
<comment type="caution">
    <text evidence="1">The sequence shown here is derived from an EMBL/GenBank/DDBJ whole genome shotgun (WGS) entry which is preliminary data.</text>
</comment>
<sequence>MEISPSKWISEMGMEDSAFFHQYQMNSLDCPLDGFNFQSFTTEDYHPRSSYNSTGQHIDASDAANERPAKQLETNSWNSCTTEHITPKASPASSQIISFENSISSPAVSQQVYGLDCTMNPKIEAAGYHGNIDWSSLISQGSHENHFRSTKYMPETKRVGLVTRSPSLAQDHVIAERKRREKLNQRFIALSALVPGLKKTDKASILGDSIKYLKQLQERVKTLEEQATTKTMESMIFVKKSQICTDDETSSFDENFDGQSNQYLPEIEARVSDRDVLIRIHCEKNKGSIANILSEIEKLHLAVVSSNIFPFGNSTIDITVVAEMEVEFEMTIKDLVKNLRLALRKLM</sequence>
<evidence type="ECO:0000313" key="1">
    <source>
        <dbReference type="EMBL" id="KAJ4714637.1"/>
    </source>
</evidence>
<organism evidence="1 2">
    <name type="scientific">Melia azedarach</name>
    <name type="common">Chinaberry tree</name>
    <dbReference type="NCBI Taxonomy" id="155640"/>
    <lineage>
        <taxon>Eukaryota</taxon>
        <taxon>Viridiplantae</taxon>
        <taxon>Streptophyta</taxon>
        <taxon>Embryophyta</taxon>
        <taxon>Tracheophyta</taxon>
        <taxon>Spermatophyta</taxon>
        <taxon>Magnoliopsida</taxon>
        <taxon>eudicotyledons</taxon>
        <taxon>Gunneridae</taxon>
        <taxon>Pentapetalae</taxon>
        <taxon>rosids</taxon>
        <taxon>malvids</taxon>
        <taxon>Sapindales</taxon>
        <taxon>Meliaceae</taxon>
        <taxon>Melia</taxon>
    </lineage>
</organism>
<dbReference type="EMBL" id="CM051400">
    <property type="protein sequence ID" value="KAJ4714637.1"/>
    <property type="molecule type" value="Genomic_DNA"/>
</dbReference>